<reference evidence="2 3" key="1">
    <citation type="journal article" date="2019" name="Commun. Biol.">
        <title>The bagworm genome reveals a unique fibroin gene that provides high tensile strength.</title>
        <authorList>
            <person name="Kono N."/>
            <person name="Nakamura H."/>
            <person name="Ohtoshi R."/>
            <person name="Tomita M."/>
            <person name="Numata K."/>
            <person name="Arakawa K."/>
        </authorList>
    </citation>
    <scope>NUCLEOTIDE SEQUENCE [LARGE SCALE GENOMIC DNA]</scope>
</reference>
<comment type="caution">
    <text evidence="2">The sequence shown here is derived from an EMBL/GenBank/DDBJ whole genome shotgun (WGS) entry which is preliminary data.</text>
</comment>
<sequence length="85" mass="9919">MFGGTYQSACLTHLTASHFHSRLRTRDWQTKMKFQRPESCSSISQAKQGNKEFKRKHTDTRTAQEMPFSRRRSAPRRGCSGERAR</sequence>
<evidence type="ECO:0000256" key="1">
    <source>
        <dbReference type="SAM" id="MobiDB-lite"/>
    </source>
</evidence>
<evidence type="ECO:0000313" key="3">
    <source>
        <dbReference type="Proteomes" id="UP000299102"/>
    </source>
</evidence>
<organism evidence="2 3">
    <name type="scientific">Eumeta variegata</name>
    <name type="common">Bagworm moth</name>
    <name type="synonym">Eumeta japonica</name>
    <dbReference type="NCBI Taxonomy" id="151549"/>
    <lineage>
        <taxon>Eukaryota</taxon>
        <taxon>Metazoa</taxon>
        <taxon>Ecdysozoa</taxon>
        <taxon>Arthropoda</taxon>
        <taxon>Hexapoda</taxon>
        <taxon>Insecta</taxon>
        <taxon>Pterygota</taxon>
        <taxon>Neoptera</taxon>
        <taxon>Endopterygota</taxon>
        <taxon>Lepidoptera</taxon>
        <taxon>Glossata</taxon>
        <taxon>Ditrysia</taxon>
        <taxon>Tineoidea</taxon>
        <taxon>Psychidae</taxon>
        <taxon>Oiketicinae</taxon>
        <taxon>Eumeta</taxon>
    </lineage>
</organism>
<protein>
    <submittedName>
        <fullName evidence="2">Uncharacterized protein</fullName>
    </submittedName>
</protein>
<dbReference type="Proteomes" id="UP000299102">
    <property type="component" value="Unassembled WGS sequence"/>
</dbReference>
<evidence type="ECO:0000313" key="2">
    <source>
        <dbReference type="EMBL" id="GBP65672.1"/>
    </source>
</evidence>
<feature type="compositionally biased region" description="Polar residues" evidence="1">
    <location>
        <begin position="38"/>
        <end position="48"/>
    </location>
</feature>
<gene>
    <name evidence="2" type="ORF">EVAR_98385_1</name>
</gene>
<proteinExistence type="predicted"/>
<name>A0A4C1XRR1_EUMVA</name>
<keyword evidence="3" id="KW-1185">Reference proteome</keyword>
<dbReference type="AlphaFoldDB" id="A0A4C1XRR1"/>
<accession>A0A4C1XRR1</accession>
<feature type="region of interest" description="Disordered" evidence="1">
    <location>
        <begin position="34"/>
        <end position="85"/>
    </location>
</feature>
<dbReference type="EMBL" id="BGZK01000936">
    <property type="protein sequence ID" value="GBP65672.1"/>
    <property type="molecule type" value="Genomic_DNA"/>
</dbReference>